<feature type="coiled-coil region" evidence="1">
    <location>
        <begin position="97"/>
        <end position="124"/>
    </location>
</feature>
<comment type="caution">
    <text evidence="4">The sequence shown here is derived from an EMBL/GenBank/DDBJ whole genome shotgun (WGS) entry which is preliminary data.</text>
</comment>
<keyword evidence="5" id="KW-1185">Reference proteome</keyword>
<dbReference type="InParanoid" id="S7W8E1"/>
<dbReference type="AlphaFoldDB" id="S7W8E1"/>
<dbReference type="Proteomes" id="UP000014978">
    <property type="component" value="Unassembled WGS sequence"/>
</dbReference>
<evidence type="ECO:0000313" key="4">
    <source>
        <dbReference type="EMBL" id="EPR78007.1"/>
    </source>
</evidence>
<protein>
    <recommendedName>
        <fullName evidence="3">DUF5096 domain-containing protein</fullName>
    </recommendedName>
</protein>
<accession>S7W8E1</accession>
<evidence type="ECO:0000313" key="5">
    <source>
        <dbReference type="Proteomes" id="UP000014978"/>
    </source>
</evidence>
<proteinExistence type="predicted"/>
<sequence length="355" mass="41195">MERFIGERIKVITGKEVLFGKLKNIDSTNGILSMTDEKNNKNMELSFTVIENVDLAENDTIVETEKENTKKLKIEENIINSEYKENIKDNIINGENKKIIKKIIKEINEEKQNKKENIINSENKDNIINGENKLTSKTSDTSSKSTNSSEPQKPLKKFNYEKRKALLSRITNFLGPPEKILAGILSYNMSRLLYNLFRGKNLKVNIITKGTDIYNTIGYIMCRNLDGTDIHTELIDLNQFKNFKVAEEIQSLSYNKKMNNIKIDYSVTLFAMNRDELKTIDYKKYTTRHYIFCDVNEKEFKDKFVMSFIFGGIPMEINSIKGRVYYIDGGYNGKTRSLLEMDKECFKDGYVLLKK</sequence>
<dbReference type="HOGENOM" id="CLU_781136_0_0_1"/>
<evidence type="ECO:0000256" key="1">
    <source>
        <dbReference type="SAM" id="Coils"/>
    </source>
</evidence>
<reference evidence="5" key="1">
    <citation type="journal article" date="2013" name="PLoS Genet.">
        <title>The genome of Spraguea lophii and the basis of host-microsporidian interactions.</title>
        <authorList>
            <person name="Campbell S.E."/>
            <person name="Williams T.A."/>
            <person name="Yousuf A."/>
            <person name="Soanes D.M."/>
            <person name="Paszkiewicz K.H."/>
            <person name="Williams B.A.P."/>
        </authorList>
    </citation>
    <scope>NUCLEOTIDE SEQUENCE [LARGE SCALE GENOMIC DNA]</scope>
    <source>
        <strain evidence="5">42_110</strain>
    </source>
</reference>
<evidence type="ECO:0000259" key="3">
    <source>
        <dbReference type="Pfam" id="PF17019"/>
    </source>
</evidence>
<dbReference type="EMBL" id="ATCN01001093">
    <property type="protein sequence ID" value="EPR78007.1"/>
    <property type="molecule type" value="Genomic_DNA"/>
</dbReference>
<evidence type="ECO:0000256" key="2">
    <source>
        <dbReference type="SAM" id="MobiDB-lite"/>
    </source>
</evidence>
<keyword evidence="1" id="KW-0175">Coiled coil</keyword>
<feature type="region of interest" description="Disordered" evidence="2">
    <location>
        <begin position="129"/>
        <end position="155"/>
    </location>
</feature>
<gene>
    <name evidence="4" type="ORF">SLOPH_555</name>
</gene>
<feature type="compositionally biased region" description="Low complexity" evidence="2">
    <location>
        <begin position="129"/>
        <end position="149"/>
    </location>
</feature>
<dbReference type="VEuPathDB" id="MicrosporidiaDB:SLOPH_555"/>
<organism evidence="4 5">
    <name type="scientific">Spraguea lophii (strain 42_110)</name>
    <name type="common">Microsporidian parasite</name>
    <dbReference type="NCBI Taxonomy" id="1358809"/>
    <lineage>
        <taxon>Eukaryota</taxon>
        <taxon>Fungi</taxon>
        <taxon>Fungi incertae sedis</taxon>
        <taxon>Microsporidia</taxon>
        <taxon>Spragueidae</taxon>
        <taxon>Spraguea</taxon>
    </lineage>
</organism>
<dbReference type="InterPro" id="IPR031512">
    <property type="entry name" value="DUF5096"/>
</dbReference>
<dbReference type="Pfam" id="PF17019">
    <property type="entry name" value="DUF5096"/>
    <property type="match status" value="1"/>
</dbReference>
<feature type="domain" description="DUF5096" evidence="3">
    <location>
        <begin position="158"/>
        <end position="351"/>
    </location>
</feature>
<name>S7W8E1_SPRLO</name>